<proteinExistence type="inferred from homology"/>
<accession>A0A6C2TYS2</accession>
<gene>
    <name evidence="8" type="primary">atsA_47</name>
    <name evidence="8" type="ORF">PDESU_01054</name>
</gene>
<name>A0A6C2TYS2_PONDE</name>
<dbReference type="Proteomes" id="UP000366872">
    <property type="component" value="Unassembled WGS sequence"/>
</dbReference>
<dbReference type="InterPro" id="IPR000917">
    <property type="entry name" value="Sulfatase_N"/>
</dbReference>
<reference evidence="8 9" key="1">
    <citation type="submission" date="2019-04" db="EMBL/GenBank/DDBJ databases">
        <authorList>
            <person name="Van Vliet M D."/>
        </authorList>
    </citation>
    <scope>NUCLEOTIDE SEQUENCE [LARGE SCALE GENOMIC DNA]</scope>
    <source>
        <strain evidence="8 9">F1</strain>
    </source>
</reference>
<evidence type="ECO:0000259" key="7">
    <source>
        <dbReference type="Pfam" id="PF00884"/>
    </source>
</evidence>
<comment type="cofactor">
    <cofactor evidence="1">
        <name>Ca(2+)</name>
        <dbReference type="ChEBI" id="CHEBI:29108"/>
    </cofactor>
</comment>
<dbReference type="GO" id="GO:0046872">
    <property type="term" value="F:metal ion binding"/>
    <property type="evidence" value="ECO:0007669"/>
    <property type="project" value="UniProtKB-KW"/>
</dbReference>
<feature type="domain" description="Sulfatase N-terminal" evidence="7">
    <location>
        <begin position="247"/>
        <end position="590"/>
    </location>
</feature>
<keyword evidence="4" id="KW-0732">Signal</keyword>
<evidence type="ECO:0000256" key="4">
    <source>
        <dbReference type="ARBA" id="ARBA00022729"/>
    </source>
</evidence>
<evidence type="ECO:0000256" key="1">
    <source>
        <dbReference type="ARBA" id="ARBA00001913"/>
    </source>
</evidence>
<sequence>MKSMWAGIVLIGAVCVGYAETVLINDDFSVGTVGTSLTIGAANDGQWYAENGSVWTITNGVLGNAGGSSDVSNNEGSLAQLVDLSGITDTNLSSLTLSFLYQGNSATEELYVHLWGMNFATAPADGTSVVNHGATAGNMWKIGASSTAFNNGDLYNLGNLNGEFFNVNVGAYQEAAVRIPTTGTDLVNFSQTFDLSVNTNGMDNIAAFDYLVIGITRDANGTDPSIVIDDFMLAVSDPSDNPRPAQPNFILLLADDLGWQDVGCYDIDNNQVFDTPYMDNLATEGTRFTQAYSPACVCAPTRAAILTGKHPARLNFTTVSGGSVCPQPSDLSSRVMTPYHHRRLEAAETTLPEVLKTAGYYNGHIGKWHMDGPDELEQGFDYSDGDRGATITLGDRTSGFSDDLDENGFAYDQTTENALGFLSSATETNQPFFCYFATYLVHSPWHIRTESLLQKYADRMGYDYPLTGEEYFAPGQNNPYYGAMVETFDYYVHRVMTYLKETDDPRWPGHKLIENTYIFLTSDNGGMENGDSQGKVTDNYPLDQGKIFQEEGGLRVPFFVVGPGISTNVVSDVMVNGLDFYPTLLSLAGIDIPSGIDGCDISELLLTDPQDEELVTDEGGDVRDTMYWSYPHISGTRMNATMRKDRWKLFLNYDHVNNAAANEFRLYELYDTNGVRVDIEEANDVWNADLVLTEQLGDSLKAWLDEVDANVPHYNPHYTGSPSLPNQDQVPGVITNGNGGGGVVWVEYETDKAAMKRVDLLYTRNGESSSQTWLRKEATITASGRAEGEVPEGTTHYVFNLIDENNFLVSYPDVGTGGDGLLDSAFAISYVELPYVNPAPQVEIFSEDFSGATLDTAGLKRDSVGFCIGGSSAWAIDNGELVNTSLVNTTVSEGAAGCIIDLSTLENPSVSEFTLSFDYALAEDNETLYVHVWGYQDHSSTPTTAILNHGASNGNAWEDASPAMTAYNFGNSNGVWVGTKGIASDAAVAVSGFQGMTSYARTFDLSAFTSAPNQLGEYDYLVIGFARNFSGSAPAATVDNVKVKVPSSTIIVAESTNWSSLVSTTNDSVEIESGVTVTVDVEASARSLRLDGLLLFKLGVLGADPLTLEENLAVGSSGSIVVDGSDYEALDGYMPLIYNSMLDGSLTSRVSFVGFEGREPAVVILDEGMWLRLVEPPSLSERICSVAPASTANADYTDSIFSATRGFKLTGSAWGSLYDESVVMNTTLEQTVMDGGSGALNQSWSMTIGHGGQIASLRTPALGETVPPQYQSNPGSAPWIDEVWQSVAIDQTLNNSYDNAPYFIHQAGVYPTKDDELTEAFYSPAVAAYVNEENRSFMMINWGQHAHLQVYTNSIPEDDWRSDLLYFTGVKDLGDGVIEVSQGYYNYGVDNPTYFNMPWGGVRRTSTEYCFFNDPSGTSWSDPMTAHFGDGVKTNYSDTGGAMAWSASTNGTTPCLGLVFGQDPDPLLPNQKSISWMRYGHHGTFSWDETSWRNYYVISAIRQYYLTQGRGVWSRYYFVLGDNLDDIQDRIDERELTAVPSLEPFDYTEANTPLVAYSYTGSGADLQIVENSTSPQFFLYAYPVNGSFPIYEILEDDETYHITWDPYATGVIKTYDGTIAGIRLLGFAPRTADVSGSPYTYESLDTLMAPASQNYIASGETLSARTATSFETWKVQYFGMTDDSGDGASIANPDNDSADNLIEYAMGGDPLDDSDTGYVPTSGMLAENGTNWFEFVHPRRIGAEGEIAYRIESSSNLISNDWKTAAHTELPMTGSLDAAYEAVTNRIDTTGKTNEFIRLKVEAL</sequence>
<dbReference type="SUPFAM" id="SSF53649">
    <property type="entry name" value="Alkaline phosphatase-like"/>
    <property type="match status" value="1"/>
</dbReference>
<evidence type="ECO:0000313" key="8">
    <source>
        <dbReference type="EMBL" id="VGO12501.1"/>
    </source>
</evidence>
<protein>
    <submittedName>
        <fullName evidence="8">Arylsulfatase</fullName>
    </submittedName>
</protein>
<keyword evidence="9" id="KW-1185">Reference proteome</keyword>
<dbReference type="InterPro" id="IPR017850">
    <property type="entry name" value="Alkaline_phosphatase_core_sf"/>
</dbReference>
<dbReference type="Gene3D" id="3.40.720.10">
    <property type="entry name" value="Alkaline Phosphatase, subunit A"/>
    <property type="match status" value="1"/>
</dbReference>
<evidence type="ECO:0000256" key="6">
    <source>
        <dbReference type="ARBA" id="ARBA00022837"/>
    </source>
</evidence>
<dbReference type="PANTHER" id="PTHR42693:SF42">
    <property type="entry name" value="ARYLSULFATASE G"/>
    <property type="match status" value="1"/>
</dbReference>
<organism evidence="8 9">
    <name type="scientific">Pontiella desulfatans</name>
    <dbReference type="NCBI Taxonomy" id="2750659"/>
    <lineage>
        <taxon>Bacteria</taxon>
        <taxon>Pseudomonadati</taxon>
        <taxon>Kiritimatiellota</taxon>
        <taxon>Kiritimatiellia</taxon>
        <taxon>Kiritimatiellales</taxon>
        <taxon>Pontiellaceae</taxon>
        <taxon>Pontiella</taxon>
    </lineage>
</organism>
<evidence type="ECO:0000256" key="5">
    <source>
        <dbReference type="ARBA" id="ARBA00022801"/>
    </source>
</evidence>
<comment type="similarity">
    <text evidence="2">Belongs to the sulfatase family.</text>
</comment>
<dbReference type="RefSeq" id="WP_168441984.1">
    <property type="nucleotide sequence ID" value="NZ_CAAHFG010000001.1"/>
</dbReference>
<dbReference type="InterPro" id="IPR050738">
    <property type="entry name" value="Sulfatase"/>
</dbReference>
<evidence type="ECO:0000256" key="2">
    <source>
        <dbReference type="ARBA" id="ARBA00008779"/>
    </source>
</evidence>
<dbReference type="Pfam" id="PF00884">
    <property type="entry name" value="Sulfatase"/>
    <property type="match status" value="1"/>
</dbReference>
<keyword evidence="3" id="KW-0479">Metal-binding</keyword>
<evidence type="ECO:0000256" key="3">
    <source>
        <dbReference type="ARBA" id="ARBA00022723"/>
    </source>
</evidence>
<dbReference type="EMBL" id="CAAHFG010000001">
    <property type="protein sequence ID" value="VGO12501.1"/>
    <property type="molecule type" value="Genomic_DNA"/>
</dbReference>
<keyword evidence="6" id="KW-0106">Calcium</keyword>
<keyword evidence="5" id="KW-0378">Hydrolase</keyword>
<evidence type="ECO:0000313" key="9">
    <source>
        <dbReference type="Proteomes" id="UP000366872"/>
    </source>
</evidence>
<dbReference type="PANTHER" id="PTHR42693">
    <property type="entry name" value="ARYLSULFATASE FAMILY MEMBER"/>
    <property type="match status" value="1"/>
</dbReference>
<dbReference type="CDD" id="cd16144">
    <property type="entry name" value="ARS_like"/>
    <property type="match status" value="1"/>
</dbReference>
<dbReference type="GO" id="GO:0004065">
    <property type="term" value="F:arylsulfatase activity"/>
    <property type="evidence" value="ECO:0007669"/>
    <property type="project" value="TreeGrafter"/>
</dbReference>